<dbReference type="AlphaFoldDB" id="Q7MS11"/>
<protein>
    <submittedName>
        <fullName evidence="2">Uncharacterized protein</fullName>
    </submittedName>
</protein>
<dbReference type="RefSeq" id="WP_011138789.1">
    <property type="nucleotide sequence ID" value="NC_005090.1"/>
</dbReference>
<name>Q7MS11_WOLSU</name>
<dbReference type="HOGENOM" id="CLU_210297_0_0_7"/>
<reference evidence="2 3" key="1">
    <citation type="journal article" date="2003" name="Proc. Natl. Acad. Sci. U.S.A.">
        <title>Complete genome sequence and analysis of Wolinella succinogenes.</title>
        <authorList>
            <person name="Baar C."/>
            <person name="Eppinger M."/>
            <person name="Raddatz G."/>
            <person name="Simon JM."/>
            <person name="Lanz C."/>
            <person name="Klimmek O."/>
            <person name="Nandakumar R."/>
            <person name="Gross R."/>
            <person name="Rosinus A."/>
            <person name="Keller H."/>
            <person name="Jagtap P."/>
            <person name="Linke B."/>
            <person name="Meyer F."/>
            <person name="Lederer H."/>
            <person name="Schuster S.C."/>
        </authorList>
    </citation>
    <scope>NUCLEOTIDE SEQUENCE [LARGE SCALE GENOMIC DNA]</scope>
    <source>
        <strain evidence="3">ATCC 29543 / DSM 1740 / CCUG 13145 / JCM 31913 / LMG 7466 / NCTC 11488 / FDC 602W</strain>
    </source>
</reference>
<feature type="transmembrane region" description="Helical" evidence="1">
    <location>
        <begin position="6"/>
        <end position="29"/>
    </location>
</feature>
<dbReference type="KEGG" id="wsu:WS0887"/>
<dbReference type="STRING" id="273121.WS0887"/>
<keyword evidence="1" id="KW-0812">Transmembrane</keyword>
<evidence type="ECO:0000256" key="1">
    <source>
        <dbReference type="SAM" id="Phobius"/>
    </source>
</evidence>
<evidence type="ECO:0000313" key="2">
    <source>
        <dbReference type="EMBL" id="CAE09992.1"/>
    </source>
</evidence>
<sequence length="53" mass="6076">MMGTQYDLGTIISAFVTFLVIVLLVRFYLKVVSSKRPPIQRPDWMKDRDGGES</sequence>
<organism evidence="3">
    <name type="scientific">Wolinella succinogenes (strain ATCC 29543 / DSM 1740 / CCUG 13145 / JCM 31913 / LMG 7466 / NCTC 11488 / FDC 602W)</name>
    <name type="common">Vibrio succinogenes</name>
    <dbReference type="NCBI Taxonomy" id="273121"/>
    <lineage>
        <taxon>Bacteria</taxon>
        <taxon>Pseudomonadati</taxon>
        <taxon>Campylobacterota</taxon>
        <taxon>Epsilonproteobacteria</taxon>
        <taxon>Campylobacterales</taxon>
        <taxon>Helicobacteraceae</taxon>
        <taxon>Wolinella</taxon>
    </lineage>
</organism>
<evidence type="ECO:0000313" key="3">
    <source>
        <dbReference type="Proteomes" id="UP000000422"/>
    </source>
</evidence>
<keyword evidence="3" id="KW-1185">Reference proteome</keyword>
<gene>
    <name evidence="2" type="primary">bacA</name>
    <name evidence="2" type="ordered locus">WS0887</name>
</gene>
<dbReference type="Proteomes" id="UP000000422">
    <property type="component" value="Chromosome"/>
</dbReference>
<keyword evidence="1" id="KW-1133">Transmembrane helix</keyword>
<proteinExistence type="predicted"/>
<dbReference type="EMBL" id="BX571659">
    <property type="protein sequence ID" value="CAE09992.1"/>
    <property type="molecule type" value="Genomic_DNA"/>
</dbReference>
<keyword evidence="1" id="KW-0472">Membrane</keyword>
<accession>Q7MS11</accession>